<dbReference type="eggNOG" id="ENOG502Z8SZ">
    <property type="taxonomic scope" value="Bacteria"/>
</dbReference>
<sequence length="604" mass="68502">MENGYFPASSSEEQRAAFKALIPGLHEVESKFFGSLTDETLSCRIAGVSHEYHADLLELLSRHKVYSRCSAATVLAVLDSLHVSTGTMLSCGSLVRVYDEEIRTRLVSNVANAEHLIRLYLSGDDRSQLYLPQSLKSSDKRALLDAYIDSEEAHPNLLELISVARVNAAAGIDEKMKLKAKRKHERWTKEFFESNGGGMVIGCDVTVTKGQDEPVKASRDGLVTKYSYSREWFDENLDYPTILNNFLYVFEFADRHMLLTLPSYQAEVGAIERAMGTSGKDAYPAGFAFRLKEQSSFLQVSMYERLLRHKDVELESVIVWFFADYLRDSFGVANLRFAPSSRTATYLEKSRHLFAEMESIVMQFSLYVENGEFDPELLAMMSAQVKYRDVPSCLVGKYVYVGESPNIHNVMRLLFSDQSGLGYINDSLRADNGARLLIEHDVYYGDFHDYQKDQVDYLIAHGVVENAGGHIRIASADQFVVLRDLYELEAASYYHHRKGAREAIDEMVTKGWLVRAESLLSKPEAGYFNYCLNHQDFSDGLNLRNRYLHGAILDVADEEEHYRTYITALKLLVSLVIKMNDDLWLRESEELANGTEATPSEQDC</sequence>
<dbReference type="HOGENOM" id="CLU_027481_0_0_11"/>
<protein>
    <submittedName>
        <fullName evidence="1">Uncharacterized protein</fullName>
    </submittedName>
</protein>
<evidence type="ECO:0000313" key="1">
    <source>
        <dbReference type="EMBL" id="AIG74333.1"/>
    </source>
</evidence>
<organism evidence="1 2">
    <name type="scientific">Amycolatopsis japonica</name>
    <dbReference type="NCBI Taxonomy" id="208439"/>
    <lineage>
        <taxon>Bacteria</taxon>
        <taxon>Bacillati</taxon>
        <taxon>Actinomycetota</taxon>
        <taxon>Actinomycetes</taxon>
        <taxon>Pseudonocardiales</taxon>
        <taxon>Pseudonocardiaceae</taxon>
        <taxon>Amycolatopsis</taxon>
        <taxon>Amycolatopsis japonica group</taxon>
    </lineage>
</organism>
<dbReference type="KEGG" id="aja:AJAP_07080"/>
<accession>A0A075UN74</accession>
<reference evidence="1 2" key="1">
    <citation type="journal article" date="2014" name="J. Biotechnol.">
        <title>Complete genome sequence of the actinobacterium Amycolatopsis japonica MG417-CF17(T) (=DSM 44213T) producing (S,S)-N,N'-ethylenediaminedisuccinic acid.</title>
        <authorList>
            <person name="Stegmann E."/>
            <person name="Albersmeier A."/>
            <person name="Spohn M."/>
            <person name="Gert H."/>
            <person name="Weber T."/>
            <person name="Wohlleben W."/>
            <person name="Kalinowski J."/>
            <person name="Ruckert C."/>
        </authorList>
    </citation>
    <scope>NUCLEOTIDE SEQUENCE [LARGE SCALE GENOMIC DNA]</scope>
    <source>
        <strain evidence="2">MG417-CF17 (DSM 44213)</strain>
    </source>
</reference>
<dbReference type="AlphaFoldDB" id="A0A075UN74"/>
<gene>
    <name evidence="1" type="ORF">AJAP_07080</name>
</gene>
<dbReference type="Proteomes" id="UP000028492">
    <property type="component" value="Chromosome"/>
</dbReference>
<evidence type="ECO:0000313" key="2">
    <source>
        <dbReference type="Proteomes" id="UP000028492"/>
    </source>
</evidence>
<name>A0A075UN74_9PSEU</name>
<keyword evidence="2" id="KW-1185">Reference proteome</keyword>
<proteinExistence type="predicted"/>
<dbReference type="EMBL" id="CP008953">
    <property type="protein sequence ID" value="AIG74333.1"/>
    <property type="molecule type" value="Genomic_DNA"/>
</dbReference>